<dbReference type="PROSITE" id="PS51918">
    <property type="entry name" value="RADICAL_SAM"/>
    <property type="match status" value="1"/>
</dbReference>
<dbReference type="GO" id="GO:0003824">
    <property type="term" value="F:catalytic activity"/>
    <property type="evidence" value="ECO:0007669"/>
    <property type="project" value="InterPro"/>
</dbReference>
<dbReference type="PANTHER" id="PTHR43432">
    <property type="entry name" value="SLR0285 PROTEIN"/>
    <property type="match status" value="1"/>
</dbReference>
<feature type="domain" description="Radical SAM core" evidence="4">
    <location>
        <begin position="18"/>
        <end position="249"/>
    </location>
</feature>
<dbReference type="SFLD" id="SFLDS00029">
    <property type="entry name" value="Radical_SAM"/>
    <property type="match status" value="1"/>
</dbReference>
<protein>
    <submittedName>
        <fullName evidence="5">Radical SAM protein</fullName>
    </submittedName>
</protein>
<dbReference type="OrthoDB" id="9785699at2"/>
<evidence type="ECO:0000259" key="4">
    <source>
        <dbReference type="PROSITE" id="PS51918"/>
    </source>
</evidence>
<dbReference type="AlphaFoldDB" id="A0A6N9Q533"/>
<dbReference type="Pfam" id="PF04055">
    <property type="entry name" value="Radical_SAM"/>
    <property type="match status" value="1"/>
</dbReference>
<evidence type="ECO:0000256" key="2">
    <source>
        <dbReference type="ARBA" id="ARBA00023004"/>
    </source>
</evidence>
<proteinExistence type="predicted"/>
<dbReference type="Proteomes" id="UP000448943">
    <property type="component" value="Unassembled WGS sequence"/>
</dbReference>
<organism evidence="5 6">
    <name type="scientific">Chengkuizengella marina</name>
    <dbReference type="NCBI Taxonomy" id="2507566"/>
    <lineage>
        <taxon>Bacteria</taxon>
        <taxon>Bacillati</taxon>
        <taxon>Bacillota</taxon>
        <taxon>Bacilli</taxon>
        <taxon>Bacillales</taxon>
        <taxon>Paenibacillaceae</taxon>
        <taxon>Chengkuizengella</taxon>
    </lineage>
</organism>
<evidence type="ECO:0000256" key="1">
    <source>
        <dbReference type="ARBA" id="ARBA00022723"/>
    </source>
</evidence>
<dbReference type="SUPFAM" id="SSF102114">
    <property type="entry name" value="Radical SAM enzymes"/>
    <property type="match status" value="1"/>
</dbReference>
<dbReference type="SFLD" id="SFLDG01084">
    <property type="entry name" value="Uncharacterised_Radical_SAM_Su"/>
    <property type="match status" value="1"/>
</dbReference>
<dbReference type="GO" id="GO:0046872">
    <property type="term" value="F:metal ion binding"/>
    <property type="evidence" value="ECO:0007669"/>
    <property type="project" value="UniProtKB-KW"/>
</dbReference>
<comment type="caution">
    <text evidence="5">The sequence shown here is derived from an EMBL/GenBank/DDBJ whole genome shotgun (WGS) entry which is preliminary data.</text>
</comment>
<dbReference type="GO" id="GO:0051536">
    <property type="term" value="F:iron-sulfur cluster binding"/>
    <property type="evidence" value="ECO:0007669"/>
    <property type="project" value="UniProtKB-KW"/>
</dbReference>
<dbReference type="EMBL" id="SIJB01000028">
    <property type="protein sequence ID" value="NBI29861.1"/>
    <property type="molecule type" value="Genomic_DNA"/>
</dbReference>
<reference evidence="5 6" key="1">
    <citation type="submission" date="2019-01" db="EMBL/GenBank/DDBJ databases">
        <title>Chengkuizengella sp. nov., isolated from deep-sea sediment of East Pacific Ocean.</title>
        <authorList>
            <person name="Yang J."/>
            <person name="Lai Q."/>
            <person name="Shao Z."/>
        </authorList>
    </citation>
    <scope>NUCLEOTIDE SEQUENCE [LARGE SCALE GENOMIC DNA]</scope>
    <source>
        <strain evidence="5 6">YPA3-1-1</strain>
    </source>
</reference>
<keyword evidence="2" id="KW-0408">Iron</keyword>
<dbReference type="PANTHER" id="PTHR43432:SF3">
    <property type="entry name" value="SLR0285 PROTEIN"/>
    <property type="match status" value="1"/>
</dbReference>
<dbReference type="Gene3D" id="3.80.30.30">
    <property type="match status" value="1"/>
</dbReference>
<evidence type="ECO:0000256" key="3">
    <source>
        <dbReference type="ARBA" id="ARBA00023014"/>
    </source>
</evidence>
<accession>A0A6N9Q533</accession>
<keyword evidence="6" id="KW-1185">Reference proteome</keyword>
<keyword evidence="1" id="KW-0479">Metal-binding</keyword>
<sequence>MELQIKQPKQILTKASGYLKGYTHTLNPYAGCSFSCKYCYVREMPIAKFKGLEWGTWVEVKQGASDLLKKELTKANQKGPVHIFMSSSTDPYQPAETKHFITRSLLEVMVEIQPDFLFVQTRSPLVTRDIQYFKELKESVLISMTIETDLDEMRRIFTPSAPPITARFKALQDLKEAGLPIQAAISPVLPSSETFAKKLSSIVTRVCVDDYFMGDGMQGKRTQRLGIQQIYIKEKLEEWYTPSAYLRVKKQLENYFSDDQIFVSQEGFLPLNKLQK</sequence>
<name>A0A6N9Q533_9BACL</name>
<evidence type="ECO:0000313" key="6">
    <source>
        <dbReference type="Proteomes" id="UP000448943"/>
    </source>
</evidence>
<dbReference type="RefSeq" id="WP_160646671.1">
    <property type="nucleotide sequence ID" value="NZ_SIJB01000028.1"/>
</dbReference>
<dbReference type="InterPro" id="IPR040086">
    <property type="entry name" value="MJ0683-like"/>
</dbReference>
<dbReference type="InterPro" id="IPR058240">
    <property type="entry name" value="rSAM_sf"/>
</dbReference>
<gene>
    <name evidence="5" type="ORF">ERL59_12920</name>
</gene>
<keyword evidence="3" id="KW-0411">Iron-sulfur</keyword>
<evidence type="ECO:0000313" key="5">
    <source>
        <dbReference type="EMBL" id="NBI29861.1"/>
    </source>
</evidence>
<dbReference type="CDD" id="cd01335">
    <property type="entry name" value="Radical_SAM"/>
    <property type="match status" value="1"/>
</dbReference>
<dbReference type="InterPro" id="IPR007197">
    <property type="entry name" value="rSAM"/>
</dbReference>